<dbReference type="Proteomes" id="UP001289645">
    <property type="component" value="Unassembled WGS sequence"/>
</dbReference>
<sequence>MRETIDGRPPTGSAGAEQQPTTRTERRGFGAVLSDFPWVHLGLGLFGNTLFVVGSVLFFWESTKTLGVWLFVFGSSGMLLGSVGELLVRIEKKRRRHGGGQDS</sequence>
<organism evidence="1 2">
    <name type="scientific">Mycolicibacterium parafortuitum</name>
    <name type="common">Mycobacterium parafortuitum</name>
    <dbReference type="NCBI Taxonomy" id="39692"/>
    <lineage>
        <taxon>Bacteria</taxon>
        <taxon>Bacillati</taxon>
        <taxon>Actinomycetota</taxon>
        <taxon>Actinomycetes</taxon>
        <taxon>Mycobacteriales</taxon>
        <taxon>Mycobacteriaceae</taxon>
        <taxon>Mycolicibacterium</taxon>
    </lineage>
</organism>
<dbReference type="EMBL" id="JAOXLN010000018">
    <property type="protein sequence ID" value="MDZ5087194.1"/>
    <property type="molecule type" value="Genomic_DNA"/>
</dbReference>
<name>A0ACC6MJR5_MYCPF</name>
<protein>
    <submittedName>
        <fullName evidence="1">YrhK family protein</fullName>
    </submittedName>
</protein>
<keyword evidence="2" id="KW-1185">Reference proteome</keyword>
<gene>
    <name evidence="1" type="ORF">OHX15_17535</name>
</gene>
<evidence type="ECO:0000313" key="1">
    <source>
        <dbReference type="EMBL" id="MDZ5087194.1"/>
    </source>
</evidence>
<reference evidence="1 2" key="1">
    <citation type="journal article" date="2021" name="Chemosphere">
        <title>Bioballs carrying a syntrophic Rhodococcus and Mycolicibacterium consortium for simultaneous sorption and biodegradation of fuel oil in contaminated freshwater.</title>
        <authorList>
            <person name="Naloka K."/>
            <person name="Polrit D."/>
            <person name="Muangchinda C."/>
            <person name="Thoetkiattikul H."/>
            <person name="Pinyakong O."/>
        </authorList>
    </citation>
    <scope>NUCLEOTIDE SEQUENCE [LARGE SCALE GENOMIC DNA]</scope>
    <source>
        <strain evidence="1 2">J101</strain>
    </source>
</reference>
<comment type="caution">
    <text evidence="1">The sequence shown here is derived from an EMBL/GenBank/DDBJ whole genome shotgun (WGS) entry which is preliminary data.</text>
</comment>
<evidence type="ECO:0000313" key="2">
    <source>
        <dbReference type="Proteomes" id="UP001289645"/>
    </source>
</evidence>
<proteinExistence type="predicted"/>
<accession>A0ACC6MJR5</accession>